<reference evidence="5" key="2">
    <citation type="submission" date="2020-09" db="EMBL/GenBank/DDBJ databases">
        <title>Reference genome assembly for Australian Ascochyta lentis isolate Al4.</title>
        <authorList>
            <person name="Lee R.C."/>
            <person name="Farfan-Caceres L.M."/>
            <person name="Debler J.W."/>
            <person name="Williams A.H."/>
            <person name="Henares B.M."/>
        </authorList>
    </citation>
    <scope>NUCLEOTIDE SEQUENCE</scope>
    <source>
        <strain evidence="5">Al4</strain>
    </source>
</reference>
<dbReference type="AlphaFoldDB" id="A0A8H7IXY4"/>
<feature type="repeat" description="ANK" evidence="3">
    <location>
        <begin position="73"/>
        <end position="105"/>
    </location>
</feature>
<dbReference type="EMBL" id="RZGK01000016">
    <property type="protein sequence ID" value="KAF9693179.1"/>
    <property type="molecule type" value="Genomic_DNA"/>
</dbReference>
<evidence type="ECO:0000256" key="1">
    <source>
        <dbReference type="ARBA" id="ARBA00022737"/>
    </source>
</evidence>
<keyword evidence="2 3" id="KW-0040">ANK repeat</keyword>
<dbReference type="InterPro" id="IPR002110">
    <property type="entry name" value="Ankyrin_rpt"/>
</dbReference>
<dbReference type="PANTHER" id="PTHR24198:SF165">
    <property type="entry name" value="ANKYRIN REPEAT-CONTAINING PROTEIN-RELATED"/>
    <property type="match status" value="1"/>
</dbReference>
<feature type="compositionally biased region" description="Basic and acidic residues" evidence="4">
    <location>
        <begin position="1"/>
        <end position="10"/>
    </location>
</feature>
<gene>
    <name evidence="5" type="ORF">EKO04_008912</name>
</gene>
<dbReference type="SUPFAM" id="SSF48403">
    <property type="entry name" value="Ankyrin repeat"/>
    <property type="match status" value="1"/>
</dbReference>
<dbReference type="PROSITE" id="PS50088">
    <property type="entry name" value="ANK_REPEAT"/>
    <property type="match status" value="2"/>
</dbReference>
<dbReference type="PANTHER" id="PTHR24198">
    <property type="entry name" value="ANKYRIN REPEAT AND PROTEIN KINASE DOMAIN-CONTAINING PROTEIN"/>
    <property type="match status" value="1"/>
</dbReference>
<sequence>MKDHHPEKYKDSRRKQSQFGAKQNGGGKGSVSQTLEPKTHTVFNWWLSAGTGNTLALRSLLDAGFNVDSQAGDGNTALHCASRAGQTETISFLLEKGARLDIENERFETPLFEAAVGGQLQSIMLLLRAGGSVNNFGSYDGKSAGFVDHIVRVGDRQLVEAVLEIKIPQFKRDRASKARAIASTAARVGQVSILELIIRSDPEVFEYKGRESTPIDYAVACGQISSVQTLLVPSGLSKGHVTIPRRGLSRLLGVAIKRGFLAILQILLEYNPTATITPEYLLHPVGMGGRLEVFQYLLFVSKFHVDLQNRRRDTALHVAARGGHLNIVEALMSHGAQHDLLNYLGETPLLAAFWHNKLDVIRVLSKYDDTILEPQEVHLQATSLAEVAQRLLDKQKLSLKSRGYAQDYLWERKSLLYLAAEFDDLELAKLLLNHRDWDPQDINMNHSEFSWQHATALDIAKHIGHTGAAEFLIEHGALERNPIVQRQQEQHAQITAEPDHSNGKKDSEMQEDEDLTFDSDLEEQPYSYVGEYMNPHLNEVETLEEPGEAAKDTRTWMDTVLAG</sequence>
<feature type="compositionally biased region" description="Acidic residues" evidence="4">
    <location>
        <begin position="509"/>
        <end position="518"/>
    </location>
</feature>
<feature type="region of interest" description="Disordered" evidence="4">
    <location>
        <begin position="486"/>
        <end position="518"/>
    </location>
</feature>
<proteinExistence type="predicted"/>
<feature type="compositionally biased region" description="Basic and acidic residues" evidence="4">
    <location>
        <begin position="497"/>
        <end position="508"/>
    </location>
</feature>
<protein>
    <recommendedName>
        <fullName evidence="7">Ankyrin</fullName>
    </recommendedName>
</protein>
<name>A0A8H7IXY4_9PLEO</name>
<evidence type="ECO:0000256" key="4">
    <source>
        <dbReference type="SAM" id="MobiDB-lite"/>
    </source>
</evidence>
<organism evidence="5 6">
    <name type="scientific">Ascochyta lentis</name>
    <dbReference type="NCBI Taxonomy" id="205686"/>
    <lineage>
        <taxon>Eukaryota</taxon>
        <taxon>Fungi</taxon>
        <taxon>Dikarya</taxon>
        <taxon>Ascomycota</taxon>
        <taxon>Pezizomycotina</taxon>
        <taxon>Dothideomycetes</taxon>
        <taxon>Pleosporomycetidae</taxon>
        <taxon>Pleosporales</taxon>
        <taxon>Pleosporineae</taxon>
        <taxon>Didymellaceae</taxon>
        <taxon>Ascochyta</taxon>
    </lineage>
</organism>
<evidence type="ECO:0000313" key="5">
    <source>
        <dbReference type="EMBL" id="KAF9693179.1"/>
    </source>
</evidence>
<dbReference type="Proteomes" id="UP000651452">
    <property type="component" value="Unassembled WGS sequence"/>
</dbReference>
<evidence type="ECO:0008006" key="7">
    <source>
        <dbReference type="Google" id="ProtNLM"/>
    </source>
</evidence>
<dbReference type="Pfam" id="PF12796">
    <property type="entry name" value="Ank_2"/>
    <property type="match status" value="2"/>
</dbReference>
<feature type="region of interest" description="Disordered" evidence="4">
    <location>
        <begin position="1"/>
        <end position="34"/>
    </location>
</feature>
<dbReference type="OrthoDB" id="3792114at2759"/>
<feature type="repeat" description="ANK" evidence="3">
    <location>
        <begin position="311"/>
        <end position="343"/>
    </location>
</feature>
<evidence type="ECO:0000313" key="6">
    <source>
        <dbReference type="Proteomes" id="UP000651452"/>
    </source>
</evidence>
<evidence type="ECO:0000256" key="2">
    <source>
        <dbReference type="ARBA" id="ARBA00023043"/>
    </source>
</evidence>
<reference evidence="5" key="1">
    <citation type="submission" date="2018-12" db="EMBL/GenBank/DDBJ databases">
        <authorList>
            <person name="Syme R.A."/>
            <person name="Farfan-Caceres L."/>
            <person name="Lichtenzveig J."/>
        </authorList>
    </citation>
    <scope>NUCLEOTIDE SEQUENCE</scope>
    <source>
        <strain evidence="5">Al4</strain>
    </source>
</reference>
<accession>A0A8H7IXY4</accession>
<evidence type="ECO:0000256" key="3">
    <source>
        <dbReference type="PROSITE-ProRule" id="PRU00023"/>
    </source>
</evidence>
<dbReference type="InterPro" id="IPR036770">
    <property type="entry name" value="Ankyrin_rpt-contain_sf"/>
</dbReference>
<dbReference type="SMART" id="SM00248">
    <property type="entry name" value="ANK"/>
    <property type="match status" value="8"/>
</dbReference>
<dbReference type="Gene3D" id="1.25.40.20">
    <property type="entry name" value="Ankyrin repeat-containing domain"/>
    <property type="match status" value="2"/>
</dbReference>
<dbReference type="PROSITE" id="PS50297">
    <property type="entry name" value="ANK_REP_REGION"/>
    <property type="match status" value="2"/>
</dbReference>
<keyword evidence="1" id="KW-0677">Repeat</keyword>
<comment type="caution">
    <text evidence="5">The sequence shown here is derived from an EMBL/GenBank/DDBJ whole genome shotgun (WGS) entry which is preliminary data.</text>
</comment>
<keyword evidence="6" id="KW-1185">Reference proteome</keyword>